<proteinExistence type="predicted"/>
<dbReference type="EMBL" id="BK029940">
    <property type="protein sequence ID" value="DAD55955.1"/>
    <property type="molecule type" value="Genomic_DNA"/>
</dbReference>
<accession>A0A8D9PET8</accession>
<sequence length="120" mass="14164">MAENYSPDEKFLTQEFTLKRDELGDWLTDAMWEGLKDCFRTPICEEVVYEEKTVADRVVGFVRTLYVDPENNFVTFEGLFWPKYSSKTKEEWNNIKLSNVSFYVMEEKNSTKIPVSCFTV</sequence>
<evidence type="ECO:0000313" key="1">
    <source>
        <dbReference type="EMBL" id="DAD55955.1"/>
    </source>
</evidence>
<protein>
    <submittedName>
        <fullName evidence="1">Uncharacterized protein</fullName>
    </submittedName>
</protein>
<organism evidence="1">
    <name type="scientific">Bacteriophage sp</name>
    <dbReference type="NCBI Taxonomy" id="38018"/>
    <lineage>
        <taxon>Viruses</taxon>
    </lineage>
</organism>
<name>A0A8D9PET8_9VIRU</name>
<reference evidence="1" key="1">
    <citation type="journal article" date="2021" name="Proc. Natl. Acad. Sci. U.S.A.">
        <title>A Catalog of Tens of Thousands of Viruses from Human Metagenomes Reveals Hidden Associations with Chronic Diseases.</title>
        <authorList>
            <person name="Tisza M.J."/>
            <person name="Buck C.B."/>
        </authorList>
    </citation>
    <scope>NUCLEOTIDE SEQUENCE</scope>
    <source>
        <strain evidence="1">CtOZu12</strain>
    </source>
</reference>